<evidence type="ECO:0000256" key="3">
    <source>
        <dbReference type="ARBA" id="ARBA00022475"/>
    </source>
</evidence>
<dbReference type="AlphaFoldDB" id="A0A0N1KQL9"/>
<dbReference type="InterPro" id="IPR051393">
    <property type="entry name" value="ABC_transporter_permease"/>
</dbReference>
<evidence type="ECO:0000256" key="5">
    <source>
        <dbReference type="ARBA" id="ARBA00022989"/>
    </source>
</evidence>
<feature type="transmembrane region" description="Helical" evidence="7">
    <location>
        <begin position="179"/>
        <end position="202"/>
    </location>
</feature>
<evidence type="ECO:0000256" key="6">
    <source>
        <dbReference type="ARBA" id="ARBA00023136"/>
    </source>
</evidence>
<evidence type="ECO:0000256" key="4">
    <source>
        <dbReference type="ARBA" id="ARBA00022692"/>
    </source>
</evidence>
<sequence>MRAYYRFPLLFLLPSLVGFLAFNLGPILTSLLLSFVAYDGLRPLGLATFRESWVGLENYRRLLEDPVFHKAFFNTLFYVAVAVPLEIVLALLLALGLNRPWPGVRFIRTLYLLPTVTSVVAVGLLWRWILNPTVGPVNLFLRWVGERMEGAYGLLGLTPPSWVAWLAREGPGWLSDPAWAMWGVILASVWAGVGLRMLIFLAGLQNINKEYLEAASLDGANNLQRFFYMVLPLLSPTVFLNTLLAMIGGFQMFGLVYTMTGGGPLDSTNVLMLYLYRKAFGVFPFEMGYASAIAWVLFLILFALTYLQWTLRKRWVVEEA</sequence>
<feature type="transmembrane region" description="Helical" evidence="7">
    <location>
        <begin position="109"/>
        <end position="130"/>
    </location>
</feature>
<evidence type="ECO:0000313" key="10">
    <source>
        <dbReference type="EMBL" id="RTI11636.1"/>
    </source>
</evidence>
<dbReference type="Proteomes" id="UP000287155">
    <property type="component" value="Unassembled WGS sequence"/>
</dbReference>
<comment type="subcellular location">
    <subcellularLocation>
        <location evidence="1 7">Cell membrane</location>
        <topology evidence="1 7">Multi-pass membrane protein</topology>
    </subcellularLocation>
</comment>
<dbReference type="PANTHER" id="PTHR30193:SF37">
    <property type="entry name" value="INNER MEMBRANE ABC TRANSPORTER PERMEASE PROTEIN YCJO"/>
    <property type="match status" value="1"/>
</dbReference>
<feature type="transmembrane region" description="Helical" evidence="7">
    <location>
        <begin position="12"/>
        <end position="38"/>
    </location>
</feature>
<keyword evidence="5 7" id="KW-1133">Transmembrane helix</keyword>
<dbReference type="EMBL" id="PEMJ01000346">
    <property type="protein sequence ID" value="RTI11636.1"/>
    <property type="molecule type" value="Genomic_DNA"/>
</dbReference>
<evidence type="ECO:0000256" key="7">
    <source>
        <dbReference type="RuleBase" id="RU363032"/>
    </source>
</evidence>
<keyword evidence="2 7" id="KW-0813">Transport</keyword>
<feature type="transmembrane region" description="Helical" evidence="7">
    <location>
        <begin position="226"/>
        <end position="247"/>
    </location>
</feature>
<evidence type="ECO:0000259" key="8">
    <source>
        <dbReference type="PROSITE" id="PS50928"/>
    </source>
</evidence>
<dbReference type="Proteomes" id="UP000053099">
    <property type="component" value="Unassembled WGS sequence"/>
</dbReference>
<dbReference type="Pfam" id="PF00528">
    <property type="entry name" value="BPD_transp_1"/>
    <property type="match status" value="1"/>
</dbReference>
<dbReference type="RefSeq" id="WP_015716984.1">
    <property type="nucleotide sequence ID" value="NZ_PEMJ01000346.1"/>
</dbReference>
<dbReference type="CDD" id="cd06261">
    <property type="entry name" value="TM_PBP2"/>
    <property type="match status" value="1"/>
</dbReference>
<protein>
    <submittedName>
        <fullName evidence="9 10">ABC transporter permease</fullName>
    </submittedName>
</protein>
<comment type="caution">
    <text evidence="9">The sequence shown here is derived from an EMBL/GenBank/DDBJ whole genome shotgun (WGS) entry which is preliminary data.</text>
</comment>
<dbReference type="PROSITE" id="PS50928">
    <property type="entry name" value="ABC_TM1"/>
    <property type="match status" value="1"/>
</dbReference>
<dbReference type="PATRIC" id="fig|37636.3.peg.2524"/>
<evidence type="ECO:0000313" key="12">
    <source>
        <dbReference type="Proteomes" id="UP000287155"/>
    </source>
</evidence>
<evidence type="ECO:0000256" key="2">
    <source>
        <dbReference type="ARBA" id="ARBA00022448"/>
    </source>
</evidence>
<feature type="transmembrane region" description="Helical" evidence="7">
    <location>
        <begin position="76"/>
        <end position="97"/>
    </location>
</feature>
<dbReference type="InterPro" id="IPR035906">
    <property type="entry name" value="MetI-like_sf"/>
</dbReference>
<dbReference type="GO" id="GO:0055085">
    <property type="term" value="P:transmembrane transport"/>
    <property type="evidence" value="ECO:0007669"/>
    <property type="project" value="InterPro"/>
</dbReference>
<evidence type="ECO:0000256" key="1">
    <source>
        <dbReference type="ARBA" id="ARBA00004651"/>
    </source>
</evidence>
<organism evidence="9 11">
    <name type="scientific">Thermus scotoductus</name>
    <dbReference type="NCBI Taxonomy" id="37636"/>
    <lineage>
        <taxon>Bacteria</taxon>
        <taxon>Thermotogati</taxon>
        <taxon>Deinococcota</taxon>
        <taxon>Deinococci</taxon>
        <taxon>Thermales</taxon>
        <taxon>Thermaceae</taxon>
        <taxon>Thermus</taxon>
    </lineage>
</organism>
<evidence type="ECO:0000313" key="9">
    <source>
        <dbReference type="EMBL" id="KPD32291.1"/>
    </source>
</evidence>
<evidence type="ECO:0000313" key="11">
    <source>
        <dbReference type="Proteomes" id="UP000053099"/>
    </source>
</evidence>
<proteinExistence type="inferred from homology"/>
<feature type="transmembrane region" description="Helical" evidence="7">
    <location>
        <begin position="288"/>
        <end position="307"/>
    </location>
</feature>
<dbReference type="Gene3D" id="1.10.3720.10">
    <property type="entry name" value="MetI-like"/>
    <property type="match status" value="1"/>
</dbReference>
<keyword evidence="3" id="KW-1003">Cell membrane</keyword>
<dbReference type="GO" id="GO:0005886">
    <property type="term" value="C:plasma membrane"/>
    <property type="evidence" value="ECO:0007669"/>
    <property type="project" value="UniProtKB-SubCell"/>
</dbReference>
<comment type="similarity">
    <text evidence="7">Belongs to the binding-protein-dependent transport system permease family.</text>
</comment>
<keyword evidence="6 7" id="KW-0472">Membrane</keyword>
<dbReference type="SUPFAM" id="SSF161098">
    <property type="entry name" value="MetI-like"/>
    <property type="match status" value="1"/>
</dbReference>
<name>A0A0N1KQL9_THESC</name>
<reference evidence="10 12" key="2">
    <citation type="journal article" date="2019" name="Extremophiles">
        <title>Biogeography of thermophiles and predominance of Thermus scotoductus in domestic water heaters.</title>
        <authorList>
            <person name="Wilpiszeski R.L."/>
            <person name="Zhang Z."/>
            <person name="House C.H."/>
        </authorList>
    </citation>
    <scope>NUCLEOTIDE SEQUENCE [LARGE SCALE GENOMIC DNA]</scope>
    <source>
        <strain evidence="10 12">14_S14</strain>
    </source>
</reference>
<dbReference type="PANTHER" id="PTHR30193">
    <property type="entry name" value="ABC TRANSPORTER PERMEASE PROTEIN"/>
    <property type="match status" value="1"/>
</dbReference>
<accession>A0A0N1KQL9</accession>
<keyword evidence="4 7" id="KW-0812">Transmembrane</keyword>
<dbReference type="EMBL" id="LJJR01000008">
    <property type="protein sequence ID" value="KPD32291.1"/>
    <property type="molecule type" value="Genomic_DNA"/>
</dbReference>
<gene>
    <name evidence="9" type="ORF">AN926_03930</name>
    <name evidence="10" type="ORF">CSW27_12005</name>
</gene>
<reference evidence="9 11" key="1">
    <citation type="submission" date="2015-09" db="EMBL/GenBank/DDBJ databases">
        <title>Draft genome sequence of Thermus scotoductus strain K1 isolated from a geothermal spring in Nagorno-Karabakh, Armenia.</title>
        <authorList>
            <person name="Saghatelyan A."/>
            <person name="Poghosyan L."/>
            <person name="Panosyan H."/>
            <person name="Birkeland N.-K."/>
        </authorList>
    </citation>
    <scope>NUCLEOTIDE SEQUENCE [LARGE SCALE GENOMIC DNA]</scope>
    <source>
        <strain evidence="9 11">K1</strain>
    </source>
</reference>
<feature type="domain" description="ABC transmembrane type-1" evidence="8">
    <location>
        <begin position="72"/>
        <end position="308"/>
    </location>
</feature>
<dbReference type="InterPro" id="IPR000515">
    <property type="entry name" value="MetI-like"/>
</dbReference>